<dbReference type="PROSITE" id="PS51186">
    <property type="entry name" value="GNAT"/>
    <property type="match status" value="1"/>
</dbReference>
<dbReference type="Pfam" id="PF00583">
    <property type="entry name" value="Acetyltransf_1"/>
    <property type="match status" value="1"/>
</dbReference>
<keyword evidence="3" id="KW-1185">Reference proteome</keyword>
<evidence type="ECO:0000313" key="2">
    <source>
        <dbReference type="EMBL" id="GIE43941.1"/>
    </source>
</evidence>
<name>A0ABQ4ASG3_9ACTN</name>
<dbReference type="InterPro" id="IPR000182">
    <property type="entry name" value="GNAT_dom"/>
</dbReference>
<dbReference type="InterPro" id="IPR016181">
    <property type="entry name" value="Acyl_CoA_acyltransferase"/>
</dbReference>
<organism evidence="2 3">
    <name type="scientific">Actinoplanes lobatus</name>
    <dbReference type="NCBI Taxonomy" id="113568"/>
    <lineage>
        <taxon>Bacteria</taxon>
        <taxon>Bacillati</taxon>
        <taxon>Actinomycetota</taxon>
        <taxon>Actinomycetes</taxon>
        <taxon>Micromonosporales</taxon>
        <taxon>Micromonosporaceae</taxon>
        <taxon>Actinoplanes</taxon>
    </lineage>
</organism>
<sequence length="172" mass="19383">MLHVMTANVDLALAEPSDLDAIIKVFGHRQYFAEQLADPDPQGNEVFLARRGEDFLGTVTIGPVGVDEARLRAGFPPDYARLLTHLEVPEQLRNHGIGTWIIREIEHRVAQDGFRQIVLGVDLGNAGAARLYQRLGYRSWRCGSVPTIKVHYREDGSSWSEPDRCLIFFKDL</sequence>
<dbReference type="Gene3D" id="3.40.630.30">
    <property type="match status" value="1"/>
</dbReference>
<accession>A0ABQ4ASG3</accession>
<dbReference type="SUPFAM" id="SSF55729">
    <property type="entry name" value="Acyl-CoA N-acyltransferases (Nat)"/>
    <property type="match status" value="1"/>
</dbReference>
<protein>
    <recommendedName>
        <fullName evidence="1">N-acetyltransferase domain-containing protein</fullName>
    </recommendedName>
</protein>
<dbReference type="EMBL" id="BOMP01000114">
    <property type="protein sequence ID" value="GIE43941.1"/>
    <property type="molecule type" value="Genomic_DNA"/>
</dbReference>
<proteinExistence type="predicted"/>
<gene>
    <name evidence="2" type="ORF">Alo02nite_68390</name>
</gene>
<feature type="domain" description="N-acetyltransferase" evidence="1">
    <location>
        <begin position="9"/>
        <end position="154"/>
    </location>
</feature>
<evidence type="ECO:0000259" key="1">
    <source>
        <dbReference type="PROSITE" id="PS51186"/>
    </source>
</evidence>
<reference evidence="2 3" key="1">
    <citation type="submission" date="2021-01" db="EMBL/GenBank/DDBJ databases">
        <title>Whole genome shotgun sequence of Actinoplanes lobatus NBRC 12513.</title>
        <authorList>
            <person name="Komaki H."/>
            <person name="Tamura T."/>
        </authorList>
    </citation>
    <scope>NUCLEOTIDE SEQUENCE [LARGE SCALE GENOMIC DNA]</scope>
    <source>
        <strain evidence="2 3">NBRC 12513</strain>
    </source>
</reference>
<dbReference type="Proteomes" id="UP000631312">
    <property type="component" value="Unassembled WGS sequence"/>
</dbReference>
<evidence type="ECO:0000313" key="3">
    <source>
        <dbReference type="Proteomes" id="UP000631312"/>
    </source>
</evidence>
<comment type="caution">
    <text evidence="2">The sequence shown here is derived from an EMBL/GenBank/DDBJ whole genome shotgun (WGS) entry which is preliminary data.</text>
</comment>